<dbReference type="PANTHER" id="PTHR33939:SF1">
    <property type="entry name" value="DUF4371 DOMAIN-CONTAINING PROTEIN"/>
    <property type="match status" value="1"/>
</dbReference>
<dbReference type="PANTHER" id="PTHR33939">
    <property type="entry name" value="PROTEIN CBG22215"/>
    <property type="match status" value="1"/>
</dbReference>
<organism evidence="1 2">
    <name type="scientific">Portunus trituberculatus</name>
    <name type="common">Swimming crab</name>
    <name type="synonym">Neptunus trituberculatus</name>
    <dbReference type="NCBI Taxonomy" id="210409"/>
    <lineage>
        <taxon>Eukaryota</taxon>
        <taxon>Metazoa</taxon>
        <taxon>Ecdysozoa</taxon>
        <taxon>Arthropoda</taxon>
        <taxon>Crustacea</taxon>
        <taxon>Multicrustacea</taxon>
        <taxon>Malacostraca</taxon>
        <taxon>Eumalacostraca</taxon>
        <taxon>Eucarida</taxon>
        <taxon>Decapoda</taxon>
        <taxon>Pleocyemata</taxon>
        <taxon>Brachyura</taxon>
        <taxon>Eubrachyura</taxon>
        <taxon>Portunoidea</taxon>
        <taxon>Portunidae</taxon>
        <taxon>Portuninae</taxon>
        <taxon>Portunus</taxon>
    </lineage>
</organism>
<name>A0A5B7GMG4_PORTR</name>
<proteinExistence type="predicted"/>
<accession>A0A5B7GMG4</accession>
<dbReference type="Proteomes" id="UP000324222">
    <property type="component" value="Unassembled WGS sequence"/>
</dbReference>
<dbReference type="OrthoDB" id="6345052at2759"/>
<protein>
    <submittedName>
        <fullName evidence="1">Uncharacterized protein</fullName>
    </submittedName>
</protein>
<dbReference type="AlphaFoldDB" id="A0A5B7GMG4"/>
<keyword evidence="2" id="KW-1185">Reference proteome</keyword>
<sequence length="313" mass="35263">MLLCFPAQNKILSPYSMPQDRLSLTVTMTASKPYHHGSRHGKTYQHHLYARVAHIMGITTRAVRKTVSSSSMSCPSTQDTSVEAIRCLIHGRFAANYCHITVGGITKELVMANIIPEETSEMSVWHLITPIGFHYKTSQWKIEWVDTTQDVTSITYSRQVPLGEGERFVPVAAGRTNGFVEDSFFCYPAKNTSGDYQGKMNSELFLRWLTTQLVPSLPEPSVLVLDYAPYHSLLTEESQCPTIATRKADFISWLEPHRIPIPPGATRPKLLLLYKQNRPEPQYVVDKVNHDCGHEVVHLPSGHLELNAKSCQE</sequence>
<dbReference type="EMBL" id="VSRR010015489">
    <property type="protein sequence ID" value="MPC58238.1"/>
    <property type="molecule type" value="Genomic_DNA"/>
</dbReference>
<comment type="caution">
    <text evidence="1">The sequence shown here is derived from an EMBL/GenBank/DDBJ whole genome shotgun (WGS) entry which is preliminary data.</text>
</comment>
<evidence type="ECO:0000313" key="2">
    <source>
        <dbReference type="Proteomes" id="UP000324222"/>
    </source>
</evidence>
<gene>
    <name evidence="1" type="ORF">E2C01_052234</name>
</gene>
<reference evidence="1 2" key="1">
    <citation type="submission" date="2019-05" db="EMBL/GenBank/DDBJ databases">
        <title>Another draft genome of Portunus trituberculatus and its Hox gene families provides insights of decapod evolution.</title>
        <authorList>
            <person name="Jeong J.-H."/>
            <person name="Song I."/>
            <person name="Kim S."/>
            <person name="Choi T."/>
            <person name="Kim D."/>
            <person name="Ryu S."/>
            <person name="Kim W."/>
        </authorList>
    </citation>
    <scope>NUCLEOTIDE SEQUENCE [LARGE SCALE GENOMIC DNA]</scope>
    <source>
        <tissue evidence="1">Muscle</tissue>
    </source>
</reference>
<evidence type="ECO:0000313" key="1">
    <source>
        <dbReference type="EMBL" id="MPC58238.1"/>
    </source>
</evidence>